<dbReference type="Pfam" id="PF10670">
    <property type="entry name" value="DUF4198"/>
    <property type="match status" value="1"/>
</dbReference>
<dbReference type="InterPro" id="IPR019613">
    <property type="entry name" value="DUF4198"/>
</dbReference>
<feature type="signal peptide" evidence="1">
    <location>
        <begin position="1"/>
        <end position="22"/>
    </location>
</feature>
<evidence type="ECO:0000256" key="1">
    <source>
        <dbReference type="SAM" id="SignalP"/>
    </source>
</evidence>
<keyword evidence="2" id="KW-0812">Transmembrane</keyword>
<keyword evidence="1" id="KW-0732">Signal</keyword>
<dbReference type="EMBL" id="CP001997">
    <property type="protein sequence ID" value="ADE56215.1"/>
    <property type="molecule type" value="Genomic_DNA"/>
</dbReference>
<proteinExistence type="predicted"/>
<feature type="chain" id="PRO_5003070608" evidence="1">
    <location>
        <begin position="23"/>
        <end position="263"/>
    </location>
</feature>
<keyword evidence="2" id="KW-0472">Membrane</keyword>
<dbReference type="KEGG" id="aco:Amico_0067"/>
<protein>
    <submittedName>
        <fullName evidence="2">Nickel transport complex, NikM subunit, transmembrane</fullName>
    </submittedName>
</protein>
<reference evidence="2 3" key="1">
    <citation type="journal article" date="2010" name="Stand. Genomic Sci.">
        <title>Complete genome sequence of Aminobacterium colombiense type strain (ALA-1).</title>
        <authorList>
            <person name="Chertkov O."/>
            <person name="Sikorski J."/>
            <person name="Brambilla E."/>
            <person name="Lapidus A."/>
            <person name="Copeland A."/>
            <person name="Glavina Del Rio T."/>
            <person name="Nolan M."/>
            <person name="Lucas S."/>
            <person name="Tice H."/>
            <person name="Cheng J.F."/>
            <person name="Han C."/>
            <person name="Detter J.C."/>
            <person name="Bruce D."/>
            <person name="Tapia R."/>
            <person name="Goodwin L."/>
            <person name="Pitluck S."/>
            <person name="Liolios K."/>
            <person name="Ivanova N."/>
            <person name="Mavromatis K."/>
            <person name="Ovchinnikova G."/>
            <person name="Pati A."/>
            <person name="Chen A."/>
            <person name="Palaniappan K."/>
            <person name="Land M."/>
            <person name="Hauser L."/>
            <person name="Chang Y.J."/>
            <person name="Jeffries C.D."/>
            <person name="Spring S."/>
            <person name="Rohde M."/>
            <person name="Goker M."/>
            <person name="Bristow J."/>
            <person name="Eisen J.A."/>
            <person name="Markowitz V."/>
            <person name="Hugenholtz P."/>
            <person name="Kyrpides N.C."/>
            <person name="Klenk H.P."/>
        </authorList>
    </citation>
    <scope>NUCLEOTIDE SEQUENCE [LARGE SCALE GENOMIC DNA]</scope>
    <source>
        <strain evidence="3">DSM 12261 / ALA-1</strain>
    </source>
</reference>
<evidence type="ECO:0000313" key="2">
    <source>
        <dbReference type="EMBL" id="ADE56215.1"/>
    </source>
</evidence>
<accession>D5ECD3</accession>
<dbReference type="eggNOG" id="COG5266">
    <property type="taxonomic scope" value="Bacteria"/>
</dbReference>
<dbReference type="STRING" id="572547.Amico_0067"/>
<organism evidence="2 3">
    <name type="scientific">Aminobacterium colombiense (strain DSM 12261 / ALA-1)</name>
    <dbReference type="NCBI Taxonomy" id="572547"/>
    <lineage>
        <taxon>Bacteria</taxon>
        <taxon>Thermotogati</taxon>
        <taxon>Synergistota</taxon>
        <taxon>Synergistia</taxon>
        <taxon>Synergistales</taxon>
        <taxon>Aminobacteriaceae</taxon>
        <taxon>Aminobacterium</taxon>
    </lineage>
</organism>
<gene>
    <name evidence="2" type="ordered locus">Amico_0067</name>
</gene>
<keyword evidence="3" id="KW-1185">Reference proteome</keyword>
<dbReference type="Proteomes" id="UP000002366">
    <property type="component" value="Chromosome"/>
</dbReference>
<dbReference type="HOGENOM" id="CLU_058596_1_1_0"/>
<evidence type="ECO:0000313" key="3">
    <source>
        <dbReference type="Proteomes" id="UP000002366"/>
    </source>
</evidence>
<dbReference type="RefSeq" id="WP_013047481.1">
    <property type="nucleotide sequence ID" value="NC_014011.1"/>
</dbReference>
<name>D5ECD3_AMICL</name>
<sequence>MRIWKKQIIVPLVMVCSFFVFASPLRAHFQVIIPNQNIVSQDDNKQIDLDLLFTHPFEQHLMNMEKPVQFGVLVRSEKTDLLNFLNEKISKDGLKSWKASYVVKRPGDHIFYVEPSPYWEPAENKYIIHYTKTIVNAFGMKDGWDEAVGLRAEILPLTHPYGLWAGNVFQGKVVVDGKPVSGADVEVEFYNDKKAIKAPADPFITQVVRTDDQGIFTYVMPWEGWWGFAALSDAPETMKTPDGKNDAAIELGAVLWLKTVNKN</sequence>
<dbReference type="AlphaFoldDB" id="D5ECD3"/>